<organism evidence="1 2">
    <name type="scientific">Pararobbsia alpina</name>
    <dbReference type="NCBI Taxonomy" id="621374"/>
    <lineage>
        <taxon>Bacteria</taxon>
        <taxon>Pseudomonadati</taxon>
        <taxon>Pseudomonadota</taxon>
        <taxon>Betaproteobacteria</taxon>
        <taxon>Burkholderiales</taxon>
        <taxon>Burkholderiaceae</taxon>
        <taxon>Pararobbsia</taxon>
    </lineage>
</organism>
<keyword evidence="2" id="KW-1185">Reference proteome</keyword>
<evidence type="ECO:0000313" key="2">
    <source>
        <dbReference type="Proteomes" id="UP000494115"/>
    </source>
</evidence>
<accession>A0A6S7BWM2</accession>
<reference evidence="1 2" key="1">
    <citation type="submission" date="2020-04" db="EMBL/GenBank/DDBJ databases">
        <authorList>
            <person name="De Canck E."/>
        </authorList>
    </citation>
    <scope>NUCLEOTIDE SEQUENCE [LARGE SCALE GENOMIC DNA]</scope>
    <source>
        <strain evidence="1 2">LMG 28138</strain>
    </source>
</reference>
<dbReference type="Proteomes" id="UP000494115">
    <property type="component" value="Unassembled WGS sequence"/>
</dbReference>
<dbReference type="RefSeq" id="WP_175108266.1">
    <property type="nucleotide sequence ID" value="NZ_CADIKM010000079.1"/>
</dbReference>
<dbReference type="AlphaFoldDB" id="A0A6S7BWM2"/>
<proteinExistence type="predicted"/>
<dbReference type="EMBL" id="CADIKM010000079">
    <property type="protein sequence ID" value="CAB3806075.1"/>
    <property type="molecule type" value="Genomic_DNA"/>
</dbReference>
<dbReference type="NCBIfam" id="TIGR01409">
    <property type="entry name" value="TAT_signal_seq"/>
    <property type="match status" value="1"/>
</dbReference>
<dbReference type="InterPro" id="IPR019546">
    <property type="entry name" value="TAT_signal_bac_arc"/>
</dbReference>
<gene>
    <name evidence="1" type="ORF">LMG28138_05757</name>
</gene>
<dbReference type="InterPro" id="IPR012338">
    <property type="entry name" value="Beta-lactam/transpept-like"/>
</dbReference>
<name>A0A6S7BWM2_9BURK</name>
<dbReference type="PROSITE" id="PS51318">
    <property type="entry name" value="TAT"/>
    <property type="match status" value="1"/>
</dbReference>
<dbReference type="InterPro" id="IPR006311">
    <property type="entry name" value="TAT_signal"/>
</dbReference>
<sequence>MTVQLTRRDLLKRGSGLLGVAAVGGSQYGIGMDWVGKLVEAVTDQSLEVYFREHIGQFEQGLYHGLQHA</sequence>
<evidence type="ECO:0000313" key="1">
    <source>
        <dbReference type="EMBL" id="CAB3806075.1"/>
    </source>
</evidence>
<protein>
    <submittedName>
        <fullName evidence="1">Uncharacterized protein</fullName>
    </submittedName>
</protein>
<dbReference type="Gene3D" id="3.40.710.10">
    <property type="entry name" value="DD-peptidase/beta-lactamase superfamily"/>
    <property type="match status" value="1"/>
</dbReference>